<dbReference type="AlphaFoldDB" id="A0A7J0CSI6"/>
<feature type="region of interest" description="Disordered" evidence="1">
    <location>
        <begin position="27"/>
        <end position="52"/>
    </location>
</feature>
<feature type="region of interest" description="Disordered" evidence="1">
    <location>
        <begin position="76"/>
        <end position="106"/>
    </location>
</feature>
<reference evidence="3 4" key="1">
    <citation type="submission" date="2020-05" db="EMBL/GenBank/DDBJ databases">
        <title>Whole genome shotgun sequence of Streptomyces microflavus NBRC 13062.</title>
        <authorList>
            <person name="Komaki H."/>
            <person name="Tamura T."/>
        </authorList>
    </citation>
    <scope>NUCLEOTIDE SEQUENCE [LARGE SCALE GENOMIC DNA]</scope>
    <source>
        <strain evidence="3 4">NBRC 13062</strain>
    </source>
</reference>
<comment type="caution">
    <text evidence="3">The sequence shown here is derived from an EMBL/GenBank/DDBJ whole genome shotgun (WGS) entry which is preliminary data.</text>
</comment>
<protein>
    <submittedName>
        <fullName evidence="3">Uncharacterized protein</fullName>
    </submittedName>
</protein>
<keyword evidence="2" id="KW-0732">Signal</keyword>
<evidence type="ECO:0000256" key="2">
    <source>
        <dbReference type="SAM" id="SignalP"/>
    </source>
</evidence>
<feature type="chain" id="PRO_5039673985" evidence="2">
    <location>
        <begin position="32"/>
        <end position="106"/>
    </location>
</feature>
<dbReference type="Proteomes" id="UP000498740">
    <property type="component" value="Unassembled WGS sequence"/>
</dbReference>
<dbReference type="EMBL" id="BLWD01000001">
    <property type="protein sequence ID" value="GFN04717.1"/>
    <property type="molecule type" value="Genomic_DNA"/>
</dbReference>
<proteinExistence type="predicted"/>
<gene>
    <name evidence="3" type="ORF">Smic_32730</name>
</gene>
<evidence type="ECO:0000313" key="4">
    <source>
        <dbReference type="Proteomes" id="UP000498740"/>
    </source>
</evidence>
<accession>A0A7J0CSI6</accession>
<organism evidence="3 4">
    <name type="scientific">Streptomyces microflavus</name>
    <name type="common">Streptomyces lipmanii</name>
    <dbReference type="NCBI Taxonomy" id="1919"/>
    <lineage>
        <taxon>Bacteria</taxon>
        <taxon>Bacillati</taxon>
        <taxon>Actinomycetota</taxon>
        <taxon>Actinomycetes</taxon>
        <taxon>Kitasatosporales</taxon>
        <taxon>Streptomycetaceae</taxon>
        <taxon>Streptomyces</taxon>
    </lineage>
</organism>
<feature type="signal peptide" evidence="2">
    <location>
        <begin position="1"/>
        <end position="31"/>
    </location>
</feature>
<name>A0A7J0CSI6_STRMI</name>
<evidence type="ECO:0000256" key="1">
    <source>
        <dbReference type="SAM" id="MobiDB-lite"/>
    </source>
</evidence>
<evidence type="ECO:0000313" key="3">
    <source>
        <dbReference type="EMBL" id="GFN04717.1"/>
    </source>
</evidence>
<sequence length="106" mass="10555">MRLFRRSSGLGALALAGALTATLFLSSPDTAQGAPPPREVAPQGQTSLRAADPSVLRVGSTYIAVQSTGGGIAVRQASSTDGLATAPPARSGRTPAAGARSGPRRS</sequence>